<dbReference type="PANTHER" id="PTHR32010:SF18">
    <property type="entry name" value="DUF789 FAMILY PROTEIN"/>
    <property type="match status" value="1"/>
</dbReference>
<gene>
    <name evidence="2" type="ORF">CRG98_016282</name>
</gene>
<organism evidence="2 3">
    <name type="scientific">Punica granatum</name>
    <name type="common">Pomegranate</name>
    <dbReference type="NCBI Taxonomy" id="22663"/>
    <lineage>
        <taxon>Eukaryota</taxon>
        <taxon>Viridiplantae</taxon>
        <taxon>Streptophyta</taxon>
        <taxon>Embryophyta</taxon>
        <taxon>Tracheophyta</taxon>
        <taxon>Spermatophyta</taxon>
        <taxon>Magnoliopsida</taxon>
        <taxon>eudicotyledons</taxon>
        <taxon>Gunneridae</taxon>
        <taxon>Pentapetalae</taxon>
        <taxon>rosids</taxon>
        <taxon>malvids</taxon>
        <taxon>Myrtales</taxon>
        <taxon>Lythraceae</taxon>
        <taxon>Punica</taxon>
    </lineage>
</organism>
<evidence type="ECO:0000313" key="2">
    <source>
        <dbReference type="EMBL" id="PKI63291.1"/>
    </source>
</evidence>
<name>A0A2I0K410_PUNGR</name>
<dbReference type="AlphaFoldDB" id="A0A2I0K410"/>
<dbReference type="PANTHER" id="PTHR32010">
    <property type="entry name" value="PHOTOSYSTEM II STABILITY/ASSEMBLY FACTOR HCF136, CHLOROPLASTIC"/>
    <property type="match status" value="1"/>
</dbReference>
<dbReference type="EMBL" id="PGOL01000893">
    <property type="protein sequence ID" value="PKI63291.1"/>
    <property type="molecule type" value="Genomic_DNA"/>
</dbReference>
<evidence type="ECO:0000256" key="1">
    <source>
        <dbReference type="SAM" id="MobiDB-lite"/>
    </source>
</evidence>
<feature type="compositionally biased region" description="Basic and acidic residues" evidence="1">
    <location>
        <begin position="219"/>
        <end position="229"/>
    </location>
</feature>
<feature type="compositionally biased region" description="Polar residues" evidence="1">
    <location>
        <begin position="147"/>
        <end position="178"/>
    </location>
</feature>
<feature type="compositionally biased region" description="Basic and acidic residues" evidence="1">
    <location>
        <begin position="93"/>
        <end position="126"/>
    </location>
</feature>
<feature type="region of interest" description="Disordered" evidence="1">
    <location>
        <begin position="329"/>
        <end position="364"/>
    </location>
</feature>
<dbReference type="InterPro" id="IPR008507">
    <property type="entry name" value="DUF789"/>
</dbReference>
<feature type="compositionally biased region" description="Polar residues" evidence="1">
    <location>
        <begin position="342"/>
        <end position="351"/>
    </location>
</feature>
<dbReference type="Proteomes" id="UP000233551">
    <property type="component" value="Unassembled WGS sequence"/>
</dbReference>
<evidence type="ECO:0000313" key="3">
    <source>
        <dbReference type="Proteomes" id="UP000233551"/>
    </source>
</evidence>
<sequence>MPCTLSRTQSDISGISERGKASLPLKSLEQQNTATSEVCSGSPVIWHNRCALLTFLTLESDGNWKILAVPVQCPDNTNPLTRHSRKVQRKVGNKHDSSKVNHIHVETNEAPRDEDKKHRPAKDSGKVKRKHCPNSKQESNRYLRKGSSINKSELRSSNKSAHSTIPSVSEVASPSGSPRDQLRTGEAECLNPEAVEDSRVCHDGLQLNGDKSSSTANSDLERMEDLDRSLEESRVDQNIMISPVCTPHLLANGVNQSGKEDVLSESCGQKSTAGSVTQKWVPVGTKALAATGLTGKSCISVENGQAEACQEQTPGVDSESTITLSISEVENNCSPSEEEGQTESTENSNSGVPEEQNHRVASDSSVISEFKSQFETDLDRLARAIGNAHRAQLASEAVHMATGGPIAEFERLLHSSSPVWYQKHGSFGLEVRGKDYNNSKRLGIDRFSFRAYFVPYLSAVQLFRGGKGQMRKSSIGDPDNFETYENSTVGNLPIFPLLVPRASKADIASQTVKSAESHESELIFEYFELEPPQQRRPLYEKIQELVRGDGPSRDKAYGDPSELNSINLQDLDPRSWFNECWFQLRPPLMSQKSQIPSLDPSKILTERLRTLEDAASLMSRTAVSKGNGLTSVNNHPDFEFFLSRRRYY</sequence>
<dbReference type="Pfam" id="PF05623">
    <property type="entry name" value="DUF789"/>
    <property type="match status" value="1"/>
</dbReference>
<feature type="region of interest" description="Disordered" evidence="1">
    <location>
        <begin position="205"/>
        <end position="229"/>
    </location>
</feature>
<feature type="region of interest" description="Disordered" evidence="1">
    <location>
        <begin position="73"/>
        <end position="183"/>
    </location>
</feature>
<reference evidence="2 3" key="1">
    <citation type="submission" date="2017-11" db="EMBL/GenBank/DDBJ databases">
        <title>De-novo sequencing of pomegranate (Punica granatum L.) genome.</title>
        <authorList>
            <person name="Akparov Z."/>
            <person name="Amiraslanov A."/>
            <person name="Hajiyeva S."/>
            <person name="Abbasov M."/>
            <person name="Kaur K."/>
            <person name="Hamwieh A."/>
            <person name="Solovyev V."/>
            <person name="Salamov A."/>
            <person name="Braich B."/>
            <person name="Kosarev P."/>
            <person name="Mahmoud A."/>
            <person name="Hajiyev E."/>
            <person name="Babayeva S."/>
            <person name="Izzatullayeva V."/>
            <person name="Mammadov A."/>
            <person name="Mammadov A."/>
            <person name="Sharifova S."/>
            <person name="Ojaghi J."/>
            <person name="Eynullazada K."/>
            <person name="Bayramov B."/>
            <person name="Abdulazimova A."/>
            <person name="Shahmuradov I."/>
        </authorList>
    </citation>
    <scope>NUCLEOTIDE SEQUENCE [LARGE SCALE GENOMIC DNA]</scope>
    <source>
        <strain evidence="3">cv. AG2017</strain>
        <tissue evidence="2">Leaf</tissue>
    </source>
</reference>
<proteinExistence type="predicted"/>
<protein>
    <submittedName>
        <fullName evidence="2">Uncharacterized protein</fullName>
    </submittedName>
</protein>
<dbReference type="STRING" id="22663.A0A2I0K410"/>
<keyword evidence="3" id="KW-1185">Reference proteome</keyword>
<comment type="caution">
    <text evidence="2">The sequence shown here is derived from an EMBL/GenBank/DDBJ whole genome shotgun (WGS) entry which is preliminary data.</text>
</comment>
<feature type="compositionally biased region" description="Basic residues" evidence="1">
    <location>
        <begin position="82"/>
        <end position="92"/>
    </location>
</feature>
<accession>A0A2I0K410</accession>
<feature type="compositionally biased region" description="Polar residues" evidence="1">
    <location>
        <begin position="209"/>
        <end position="218"/>
    </location>
</feature>